<name>A0A645IGM8_9ZZZZ</name>
<gene>
    <name evidence="1" type="ORF">SDC9_197241</name>
</gene>
<dbReference type="EMBL" id="VSSQ01113033">
    <property type="protein sequence ID" value="MPN49619.1"/>
    <property type="molecule type" value="Genomic_DNA"/>
</dbReference>
<dbReference type="AlphaFoldDB" id="A0A645IGM8"/>
<accession>A0A645IGM8</accession>
<comment type="caution">
    <text evidence="1">The sequence shown here is derived from an EMBL/GenBank/DDBJ whole genome shotgun (WGS) entry which is preliminary data.</text>
</comment>
<proteinExistence type="predicted"/>
<protein>
    <submittedName>
        <fullName evidence="1">Uncharacterized protein</fullName>
    </submittedName>
</protein>
<sequence length="145" mass="15681">MAGHEANPAYAGEVIDHAQQLSEAHRFLQALAIGIDVLTQEREFDIALSNQLADFLQNGLGGSGLFPAADIGHDAVGTEIVAAVHDRDVGFVVKLTLGGQPFGYQRILIGHPHDARMVGQHRIQQRGQLVQVMGAKCQIDKRILL</sequence>
<evidence type="ECO:0000313" key="1">
    <source>
        <dbReference type="EMBL" id="MPN49619.1"/>
    </source>
</evidence>
<organism evidence="1">
    <name type="scientific">bioreactor metagenome</name>
    <dbReference type="NCBI Taxonomy" id="1076179"/>
    <lineage>
        <taxon>unclassified sequences</taxon>
        <taxon>metagenomes</taxon>
        <taxon>ecological metagenomes</taxon>
    </lineage>
</organism>
<reference evidence="1" key="1">
    <citation type="submission" date="2019-08" db="EMBL/GenBank/DDBJ databases">
        <authorList>
            <person name="Kucharzyk K."/>
            <person name="Murdoch R.W."/>
            <person name="Higgins S."/>
            <person name="Loffler F."/>
        </authorList>
    </citation>
    <scope>NUCLEOTIDE SEQUENCE</scope>
</reference>